<dbReference type="PANTHER" id="PTHR19920">
    <property type="entry name" value="WD40 PROTEIN CIAO1"/>
    <property type="match status" value="1"/>
</dbReference>
<sequence length="290" mass="34193">MNDSVKQAEICQAIVFDLTGKIMVATSKEDIKILSFENANIKLAHALLGHQKIINCLVFSQIGDYFFSGSDDRSIIFWKSLNNKWQSCQTYCIVAKKLIFFLCQDNTIKVWRVDYENNNISILYSLEKHNSSILLLSLNESERVLDSSQSDQIIIWRKALNNQQMFQQGVTMIENLSLNNFQVQKILNQIKLMVFLVLNGYYFVNYNQYKLSKEEFGKHKIFKRRLIYMAPRKNNSLCVFENVDGLYQENIRKRVQLNKSNKFYLNIKLFPIIYNKAKNLLCLYTYRRFT</sequence>
<evidence type="ECO:0000313" key="3">
    <source>
        <dbReference type="Proteomes" id="UP000683925"/>
    </source>
</evidence>
<evidence type="ECO:0000313" key="2">
    <source>
        <dbReference type="EMBL" id="CAD8167938.1"/>
    </source>
</evidence>
<dbReference type="GO" id="GO:0097361">
    <property type="term" value="C:cytosolic [4Fe-4S] assembly targeting complex"/>
    <property type="evidence" value="ECO:0007669"/>
    <property type="project" value="TreeGrafter"/>
</dbReference>
<dbReference type="PROSITE" id="PS50294">
    <property type="entry name" value="WD_REPEATS_REGION"/>
    <property type="match status" value="1"/>
</dbReference>
<dbReference type="InterPro" id="IPR001680">
    <property type="entry name" value="WD40_rpt"/>
</dbReference>
<dbReference type="SMART" id="SM00320">
    <property type="entry name" value="WD40"/>
    <property type="match status" value="2"/>
</dbReference>
<dbReference type="AlphaFoldDB" id="A0A8S1URK3"/>
<keyword evidence="1" id="KW-0853">WD repeat</keyword>
<organism evidence="2 3">
    <name type="scientific">Paramecium octaurelia</name>
    <dbReference type="NCBI Taxonomy" id="43137"/>
    <lineage>
        <taxon>Eukaryota</taxon>
        <taxon>Sar</taxon>
        <taxon>Alveolata</taxon>
        <taxon>Ciliophora</taxon>
        <taxon>Intramacronucleata</taxon>
        <taxon>Oligohymenophorea</taxon>
        <taxon>Peniculida</taxon>
        <taxon>Parameciidae</taxon>
        <taxon>Paramecium</taxon>
    </lineage>
</organism>
<dbReference type="Proteomes" id="UP000683925">
    <property type="component" value="Unassembled WGS sequence"/>
</dbReference>
<keyword evidence="3" id="KW-1185">Reference proteome</keyword>
<reference evidence="2" key="1">
    <citation type="submission" date="2021-01" db="EMBL/GenBank/DDBJ databases">
        <authorList>
            <consortium name="Genoscope - CEA"/>
            <person name="William W."/>
        </authorList>
    </citation>
    <scope>NUCLEOTIDE SEQUENCE</scope>
</reference>
<dbReference type="PANTHER" id="PTHR19920:SF0">
    <property type="entry name" value="CYTOSOLIC IRON-SULFUR PROTEIN ASSEMBLY PROTEIN CIAO1-RELATED"/>
    <property type="match status" value="1"/>
</dbReference>
<dbReference type="PROSITE" id="PS50082">
    <property type="entry name" value="WD_REPEATS_2"/>
    <property type="match status" value="1"/>
</dbReference>
<comment type="caution">
    <text evidence="2">The sequence shown here is derived from an EMBL/GenBank/DDBJ whole genome shotgun (WGS) entry which is preliminary data.</text>
</comment>
<dbReference type="EMBL" id="CAJJDP010000051">
    <property type="protein sequence ID" value="CAD8167938.1"/>
    <property type="molecule type" value="Genomic_DNA"/>
</dbReference>
<name>A0A8S1URK3_PAROT</name>
<accession>A0A8S1URK3</accession>
<proteinExistence type="predicted"/>
<dbReference type="GO" id="GO:0016226">
    <property type="term" value="P:iron-sulfur cluster assembly"/>
    <property type="evidence" value="ECO:0007669"/>
    <property type="project" value="TreeGrafter"/>
</dbReference>
<dbReference type="Pfam" id="PF00400">
    <property type="entry name" value="WD40"/>
    <property type="match status" value="1"/>
</dbReference>
<dbReference type="OrthoDB" id="290798at2759"/>
<protein>
    <submittedName>
        <fullName evidence="2">Uncharacterized protein</fullName>
    </submittedName>
</protein>
<gene>
    <name evidence="2" type="ORF">POCTA_138.1.T0510026</name>
</gene>
<feature type="repeat" description="WD" evidence="1">
    <location>
        <begin position="47"/>
        <end position="79"/>
    </location>
</feature>
<evidence type="ECO:0000256" key="1">
    <source>
        <dbReference type="PROSITE-ProRule" id="PRU00221"/>
    </source>
</evidence>